<organism evidence="3 4">
    <name type="scientific">Virgisporangium aurantiacum</name>
    <dbReference type="NCBI Taxonomy" id="175570"/>
    <lineage>
        <taxon>Bacteria</taxon>
        <taxon>Bacillati</taxon>
        <taxon>Actinomycetota</taxon>
        <taxon>Actinomycetes</taxon>
        <taxon>Micromonosporales</taxon>
        <taxon>Micromonosporaceae</taxon>
        <taxon>Virgisporangium</taxon>
    </lineage>
</organism>
<feature type="transmembrane region" description="Helical" evidence="2">
    <location>
        <begin position="100"/>
        <end position="121"/>
    </location>
</feature>
<keyword evidence="2" id="KW-0472">Membrane</keyword>
<protein>
    <submittedName>
        <fullName evidence="3">Uncharacterized protein</fullName>
    </submittedName>
</protein>
<sequence>MAEDRSPWAHPDTPIEVPVVASVGVPAQATRGVPEAAATDLRSAGEVRSASPRSSISVLPARSLGGAVTRTTDRPAPDVLQFGDDDSDDPVKRNKLLMRWFGGAAALVVLIGVIATLIMVLGNGGGLPLPRVFDDQAAPPDTRPELVKDCPPPSSYPDPQPAPAVPPGPRTVDDESGVSYRAYGDPWEPWPMVWTGGSLKVQYKVGQHFVTEKYSGGDYHASILSSSIPATNNDSLAVDLKCTGRVVATDVRDEYYPKPNRLEQLDEKLTTLGGRPAWVTKFRLHFNKSDLDAKSELVGLALIDVGRPEAAIVYISIPDTHKQYDPVVDEVLDSIRPT</sequence>
<feature type="compositionally biased region" description="Pro residues" evidence="1">
    <location>
        <begin position="150"/>
        <end position="169"/>
    </location>
</feature>
<accession>A0A8J3YXG1</accession>
<reference evidence="3" key="1">
    <citation type="submission" date="2021-01" db="EMBL/GenBank/DDBJ databases">
        <title>Whole genome shotgun sequence of Virgisporangium aurantiacum NBRC 16421.</title>
        <authorList>
            <person name="Komaki H."/>
            <person name="Tamura T."/>
        </authorList>
    </citation>
    <scope>NUCLEOTIDE SEQUENCE</scope>
    <source>
        <strain evidence="3">NBRC 16421</strain>
    </source>
</reference>
<feature type="region of interest" description="Disordered" evidence="1">
    <location>
        <begin position="31"/>
        <end position="52"/>
    </location>
</feature>
<gene>
    <name evidence="3" type="ORF">Vau01_009900</name>
</gene>
<evidence type="ECO:0000313" key="3">
    <source>
        <dbReference type="EMBL" id="GIJ53474.1"/>
    </source>
</evidence>
<dbReference type="Proteomes" id="UP000612585">
    <property type="component" value="Unassembled WGS sequence"/>
</dbReference>
<proteinExistence type="predicted"/>
<evidence type="ECO:0000313" key="4">
    <source>
        <dbReference type="Proteomes" id="UP000612585"/>
    </source>
</evidence>
<dbReference type="EMBL" id="BOPG01000006">
    <property type="protein sequence ID" value="GIJ53474.1"/>
    <property type="molecule type" value="Genomic_DNA"/>
</dbReference>
<evidence type="ECO:0000256" key="1">
    <source>
        <dbReference type="SAM" id="MobiDB-lite"/>
    </source>
</evidence>
<keyword evidence="4" id="KW-1185">Reference proteome</keyword>
<dbReference type="RefSeq" id="WP_203987683.1">
    <property type="nucleotide sequence ID" value="NZ_BOPG01000006.1"/>
</dbReference>
<comment type="caution">
    <text evidence="3">The sequence shown here is derived from an EMBL/GenBank/DDBJ whole genome shotgun (WGS) entry which is preliminary data.</text>
</comment>
<keyword evidence="2" id="KW-1133">Transmembrane helix</keyword>
<keyword evidence="2" id="KW-0812">Transmembrane</keyword>
<feature type="region of interest" description="Disordered" evidence="1">
    <location>
        <begin position="132"/>
        <end position="175"/>
    </location>
</feature>
<dbReference type="AlphaFoldDB" id="A0A8J3YXG1"/>
<name>A0A8J3YXG1_9ACTN</name>
<evidence type="ECO:0000256" key="2">
    <source>
        <dbReference type="SAM" id="Phobius"/>
    </source>
</evidence>